<dbReference type="PRINTS" id="PR00455">
    <property type="entry name" value="HTHTETR"/>
</dbReference>
<dbReference type="AlphaFoldDB" id="A0A4R6Z043"/>
<dbReference type="Pfam" id="PF00440">
    <property type="entry name" value="TetR_N"/>
    <property type="match status" value="1"/>
</dbReference>
<dbReference type="InterPro" id="IPR050109">
    <property type="entry name" value="HTH-type_TetR-like_transc_reg"/>
</dbReference>
<dbReference type="OrthoDB" id="9089941at2"/>
<name>A0A4R6Z043_9GAMM</name>
<dbReference type="GO" id="GO:0000976">
    <property type="term" value="F:transcription cis-regulatory region binding"/>
    <property type="evidence" value="ECO:0007669"/>
    <property type="project" value="TreeGrafter"/>
</dbReference>
<keyword evidence="1" id="KW-0805">Transcription regulation</keyword>
<dbReference type="PROSITE" id="PS50977">
    <property type="entry name" value="HTH_TETR_2"/>
    <property type="match status" value="1"/>
</dbReference>
<keyword evidence="8" id="KW-1185">Reference proteome</keyword>
<proteinExistence type="predicted"/>
<feature type="domain" description="HTH tetR-type" evidence="6">
    <location>
        <begin position="7"/>
        <end position="67"/>
    </location>
</feature>
<evidence type="ECO:0000256" key="2">
    <source>
        <dbReference type="ARBA" id="ARBA00023125"/>
    </source>
</evidence>
<dbReference type="GO" id="GO:0003700">
    <property type="term" value="F:DNA-binding transcription factor activity"/>
    <property type="evidence" value="ECO:0007669"/>
    <property type="project" value="TreeGrafter"/>
</dbReference>
<reference evidence="7 8" key="1">
    <citation type="submission" date="2019-03" db="EMBL/GenBank/DDBJ databases">
        <title>Genomic Encyclopedia of Type Strains, Phase IV (KMG-IV): sequencing the most valuable type-strain genomes for metagenomic binning, comparative biology and taxonomic classification.</title>
        <authorList>
            <person name="Goeker M."/>
        </authorList>
    </citation>
    <scope>NUCLEOTIDE SEQUENCE [LARGE SCALE GENOMIC DNA]</scope>
    <source>
        <strain evidence="7 8">DSM 21667</strain>
    </source>
</reference>
<evidence type="ECO:0000256" key="1">
    <source>
        <dbReference type="ARBA" id="ARBA00023015"/>
    </source>
</evidence>
<feature type="region of interest" description="Disordered" evidence="5">
    <location>
        <begin position="189"/>
        <end position="213"/>
    </location>
</feature>
<dbReference type="RefSeq" id="WP_133818394.1">
    <property type="nucleotide sequence ID" value="NZ_SNZH01000005.1"/>
</dbReference>
<evidence type="ECO:0000256" key="4">
    <source>
        <dbReference type="PROSITE-ProRule" id="PRU00335"/>
    </source>
</evidence>
<evidence type="ECO:0000313" key="7">
    <source>
        <dbReference type="EMBL" id="TDR44875.1"/>
    </source>
</evidence>
<gene>
    <name evidence="7" type="ORF">DFR29_10556</name>
</gene>
<evidence type="ECO:0000313" key="8">
    <source>
        <dbReference type="Proteomes" id="UP000295293"/>
    </source>
</evidence>
<protein>
    <submittedName>
        <fullName evidence="7">TetR family transcriptional regulator</fullName>
    </submittedName>
</protein>
<evidence type="ECO:0000259" key="6">
    <source>
        <dbReference type="PROSITE" id="PS50977"/>
    </source>
</evidence>
<dbReference type="EMBL" id="SNZH01000005">
    <property type="protein sequence ID" value="TDR44875.1"/>
    <property type="molecule type" value="Genomic_DNA"/>
</dbReference>
<dbReference type="SUPFAM" id="SSF46689">
    <property type="entry name" value="Homeodomain-like"/>
    <property type="match status" value="1"/>
</dbReference>
<keyword evidence="2 4" id="KW-0238">DNA-binding</keyword>
<evidence type="ECO:0000256" key="5">
    <source>
        <dbReference type="SAM" id="MobiDB-lite"/>
    </source>
</evidence>
<comment type="caution">
    <text evidence="7">The sequence shown here is derived from an EMBL/GenBank/DDBJ whole genome shotgun (WGS) entry which is preliminary data.</text>
</comment>
<organism evidence="7 8">
    <name type="scientific">Tahibacter aquaticus</name>
    <dbReference type="NCBI Taxonomy" id="520092"/>
    <lineage>
        <taxon>Bacteria</taxon>
        <taxon>Pseudomonadati</taxon>
        <taxon>Pseudomonadota</taxon>
        <taxon>Gammaproteobacteria</taxon>
        <taxon>Lysobacterales</taxon>
        <taxon>Rhodanobacteraceae</taxon>
        <taxon>Tahibacter</taxon>
    </lineage>
</organism>
<dbReference type="InterPro" id="IPR009057">
    <property type="entry name" value="Homeodomain-like_sf"/>
</dbReference>
<dbReference type="InterPro" id="IPR001647">
    <property type="entry name" value="HTH_TetR"/>
</dbReference>
<feature type="DNA-binding region" description="H-T-H motif" evidence="4">
    <location>
        <begin position="30"/>
        <end position="49"/>
    </location>
</feature>
<accession>A0A4R6Z043</accession>
<sequence>MGRTDNAELINTLLDAAETVVERQGIANLTLEAVAAEARLSKGGLLYHFPSKDRLVEALVARSAADWRQCFNDGYERAAAGPGRMARALLEHCLSDAQGWTTELRRSSSACFAALAQNPKLMQPMRDVYAELHRRVADDGLPPGVGEAVAAAIDGLWLYWVLGLAEVNQDLVVRVRGALEQLLAQSLPAGKKPVPRKAPAATRQKKPKKGLPS</sequence>
<dbReference type="Proteomes" id="UP000295293">
    <property type="component" value="Unassembled WGS sequence"/>
</dbReference>
<evidence type="ECO:0000256" key="3">
    <source>
        <dbReference type="ARBA" id="ARBA00023163"/>
    </source>
</evidence>
<keyword evidence="3" id="KW-0804">Transcription</keyword>
<dbReference type="PANTHER" id="PTHR30055:SF234">
    <property type="entry name" value="HTH-TYPE TRANSCRIPTIONAL REGULATOR BETI"/>
    <property type="match status" value="1"/>
</dbReference>
<dbReference type="Gene3D" id="1.10.357.10">
    <property type="entry name" value="Tetracycline Repressor, domain 2"/>
    <property type="match status" value="1"/>
</dbReference>
<dbReference type="PANTHER" id="PTHR30055">
    <property type="entry name" value="HTH-TYPE TRANSCRIPTIONAL REGULATOR RUTR"/>
    <property type="match status" value="1"/>
</dbReference>
<feature type="compositionally biased region" description="Basic residues" evidence="5">
    <location>
        <begin position="203"/>
        <end position="213"/>
    </location>
</feature>
<dbReference type="InterPro" id="IPR041479">
    <property type="entry name" value="TetR_CgmR_C"/>
</dbReference>
<dbReference type="Pfam" id="PF17937">
    <property type="entry name" value="TetR_C_28"/>
    <property type="match status" value="1"/>
</dbReference>